<accession>A0A9W4H1H7</accession>
<gene>
    <name evidence="1" type="ORF">SBRY_30614</name>
</gene>
<name>A0A9W4H1H7_9ACTN</name>
<keyword evidence="1" id="KW-0282">Flagellum</keyword>
<dbReference type="RefSeq" id="WP_205042938.1">
    <property type="nucleotide sequence ID" value="NZ_CAJVAX010000017.1"/>
</dbReference>
<proteinExistence type="predicted"/>
<keyword evidence="1" id="KW-0969">Cilium</keyword>
<sequence>MTFEAEWAGIKQEVAGGPVLTLAHADAAADGGGGGGTPDATGGDAGMASDIAAWKAAAKGVGTLADNLSKAGTKLYEAQQAMDTSLQFSDCTFETLTAQAELHPTWSGYVNSLLTRCGALQKQLEAAGATLCVSDDVVKAEFDKLDDPYKDTPAVGGRNQAG</sequence>
<comment type="caution">
    <text evidence="1">The sequence shown here is derived from an EMBL/GenBank/DDBJ whole genome shotgun (WGS) entry which is preliminary data.</text>
</comment>
<keyword evidence="2" id="KW-1185">Reference proteome</keyword>
<reference evidence="1" key="1">
    <citation type="submission" date="2021-06" db="EMBL/GenBank/DDBJ databases">
        <authorList>
            <person name="Arsene-Ploetze F."/>
        </authorList>
    </citation>
    <scope>NUCLEOTIDE SEQUENCE</scope>
    <source>
        <strain evidence="1">SBRY1</strain>
    </source>
</reference>
<dbReference type="Proteomes" id="UP001153328">
    <property type="component" value="Unassembled WGS sequence"/>
</dbReference>
<dbReference type="EMBL" id="CAJVAX010000017">
    <property type="protein sequence ID" value="CAG7642158.1"/>
    <property type="molecule type" value="Genomic_DNA"/>
</dbReference>
<evidence type="ECO:0000313" key="1">
    <source>
        <dbReference type="EMBL" id="CAG7642158.1"/>
    </source>
</evidence>
<evidence type="ECO:0000313" key="2">
    <source>
        <dbReference type="Proteomes" id="UP001153328"/>
    </source>
</evidence>
<organism evidence="1 2">
    <name type="scientific">Actinacidiphila bryophytorum</name>
    <dbReference type="NCBI Taxonomy" id="1436133"/>
    <lineage>
        <taxon>Bacteria</taxon>
        <taxon>Bacillati</taxon>
        <taxon>Actinomycetota</taxon>
        <taxon>Actinomycetes</taxon>
        <taxon>Kitasatosporales</taxon>
        <taxon>Streptomycetaceae</taxon>
        <taxon>Actinacidiphila</taxon>
    </lineage>
</organism>
<keyword evidence="1" id="KW-0966">Cell projection</keyword>
<protein>
    <submittedName>
        <fullName evidence="1">Flagellar motor switch protein FliM</fullName>
    </submittedName>
</protein>
<dbReference type="AlphaFoldDB" id="A0A9W4H1H7"/>